<dbReference type="EMBL" id="JAAAID010000173">
    <property type="protein sequence ID" value="KAG0021204.1"/>
    <property type="molecule type" value="Genomic_DNA"/>
</dbReference>
<name>A0A9P6T2X5_9FUNG</name>
<evidence type="ECO:0000256" key="1">
    <source>
        <dbReference type="SAM" id="MobiDB-lite"/>
    </source>
</evidence>
<feature type="non-terminal residue" evidence="2">
    <location>
        <position position="164"/>
    </location>
</feature>
<gene>
    <name evidence="2" type="ORF">BGZ80_002867</name>
</gene>
<evidence type="ECO:0000313" key="2">
    <source>
        <dbReference type="EMBL" id="KAG0021204.1"/>
    </source>
</evidence>
<feature type="region of interest" description="Disordered" evidence="1">
    <location>
        <begin position="52"/>
        <end position="77"/>
    </location>
</feature>
<sequence length="164" mass="17069">MSTTTTFYSGVKLAPPVLSASVESVGSEQMAWYTIQVYPCDITVLPSSNTGTNTGGVDSTSSRKVTASSAPAPIPAKTSIPRKPYKIYRRFEDIADFADQFEEEFPRLVATTAAAKSASTLATVVPGSTTATATTAATATKAATATRAVSHAQGPKSTNVKRSL</sequence>
<keyword evidence="3" id="KW-1185">Reference proteome</keyword>
<dbReference type="AlphaFoldDB" id="A0A9P6T2X5"/>
<accession>A0A9P6T2X5</accession>
<organism evidence="2 3">
    <name type="scientific">Entomortierella chlamydospora</name>
    <dbReference type="NCBI Taxonomy" id="101097"/>
    <lineage>
        <taxon>Eukaryota</taxon>
        <taxon>Fungi</taxon>
        <taxon>Fungi incertae sedis</taxon>
        <taxon>Mucoromycota</taxon>
        <taxon>Mortierellomycotina</taxon>
        <taxon>Mortierellomycetes</taxon>
        <taxon>Mortierellales</taxon>
        <taxon>Mortierellaceae</taxon>
        <taxon>Entomortierella</taxon>
    </lineage>
</organism>
<comment type="caution">
    <text evidence="2">The sequence shown here is derived from an EMBL/GenBank/DDBJ whole genome shotgun (WGS) entry which is preliminary data.</text>
</comment>
<evidence type="ECO:0000313" key="3">
    <source>
        <dbReference type="Proteomes" id="UP000703661"/>
    </source>
</evidence>
<dbReference type="GO" id="GO:0035091">
    <property type="term" value="F:phosphatidylinositol binding"/>
    <property type="evidence" value="ECO:0007669"/>
    <property type="project" value="InterPro"/>
</dbReference>
<feature type="compositionally biased region" description="Polar residues" evidence="1">
    <location>
        <begin position="52"/>
        <end position="69"/>
    </location>
</feature>
<protein>
    <submittedName>
        <fullName evidence="2">Uncharacterized protein</fullName>
    </submittedName>
</protein>
<dbReference type="Gene3D" id="3.30.1520.10">
    <property type="entry name" value="Phox-like domain"/>
    <property type="match status" value="1"/>
</dbReference>
<proteinExistence type="predicted"/>
<dbReference type="InterPro" id="IPR036871">
    <property type="entry name" value="PX_dom_sf"/>
</dbReference>
<reference evidence="2" key="1">
    <citation type="journal article" date="2020" name="Fungal Divers.">
        <title>Resolving the Mortierellaceae phylogeny through synthesis of multi-gene phylogenetics and phylogenomics.</title>
        <authorList>
            <person name="Vandepol N."/>
            <person name="Liber J."/>
            <person name="Desiro A."/>
            <person name="Na H."/>
            <person name="Kennedy M."/>
            <person name="Barry K."/>
            <person name="Grigoriev I.V."/>
            <person name="Miller A.N."/>
            <person name="O'Donnell K."/>
            <person name="Stajich J.E."/>
            <person name="Bonito G."/>
        </authorList>
    </citation>
    <scope>NUCLEOTIDE SEQUENCE</scope>
    <source>
        <strain evidence="2">NRRL 2769</strain>
    </source>
</reference>
<dbReference type="Proteomes" id="UP000703661">
    <property type="component" value="Unassembled WGS sequence"/>
</dbReference>